<dbReference type="RefSeq" id="WP_190544712.1">
    <property type="nucleotide sequence ID" value="NZ_CAWPNO010000061.1"/>
</dbReference>
<comment type="caution">
    <text evidence="2">The sequence shown here is derived from an EMBL/GenBank/DDBJ whole genome shotgun (WGS) entry which is preliminary data.</text>
</comment>
<gene>
    <name evidence="2" type="ORF">H6G24_18860</name>
</gene>
<organism evidence="2 3">
    <name type="scientific">Calothrix parietina FACHB-288</name>
    <dbReference type="NCBI Taxonomy" id="2692896"/>
    <lineage>
        <taxon>Bacteria</taxon>
        <taxon>Bacillati</taxon>
        <taxon>Cyanobacteriota</taxon>
        <taxon>Cyanophyceae</taxon>
        <taxon>Nostocales</taxon>
        <taxon>Calotrichaceae</taxon>
        <taxon>Calothrix</taxon>
    </lineage>
</organism>
<protein>
    <submittedName>
        <fullName evidence="2">Uncharacterized protein</fullName>
    </submittedName>
</protein>
<reference evidence="2 3" key="1">
    <citation type="journal article" date="2020" name="ISME J.">
        <title>Comparative genomics reveals insights into cyanobacterial evolution and habitat adaptation.</title>
        <authorList>
            <person name="Chen M.Y."/>
            <person name="Teng W.K."/>
            <person name="Zhao L."/>
            <person name="Hu C.X."/>
            <person name="Zhou Y.K."/>
            <person name="Han B.P."/>
            <person name="Song L.R."/>
            <person name="Shu W.S."/>
        </authorList>
    </citation>
    <scope>NUCLEOTIDE SEQUENCE [LARGE SCALE GENOMIC DNA]</scope>
    <source>
        <strain evidence="2 3">FACHB-288</strain>
    </source>
</reference>
<dbReference type="EMBL" id="JACJQH010000029">
    <property type="protein sequence ID" value="MBD2197539.1"/>
    <property type="molecule type" value="Genomic_DNA"/>
</dbReference>
<dbReference type="Proteomes" id="UP000658514">
    <property type="component" value="Unassembled WGS sequence"/>
</dbReference>
<name>A0ABR8ACU4_9CYAN</name>
<feature type="compositionally biased region" description="Polar residues" evidence="1">
    <location>
        <begin position="98"/>
        <end position="108"/>
    </location>
</feature>
<accession>A0ABR8ACU4</accession>
<proteinExistence type="predicted"/>
<sequence length="108" mass="12347">MLLLRCSRYIKTTVFGFSTGLFMLGNTAVNAQQQLPSLTPAQTQQLSRDLVPHSSQDFFRQGQELMEREIKLLRQRQISNNEPVLKVNPLQPIKENSPVRNNSQPQPN</sequence>
<feature type="region of interest" description="Disordered" evidence="1">
    <location>
        <begin position="81"/>
        <end position="108"/>
    </location>
</feature>
<evidence type="ECO:0000313" key="3">
    <source>
        <dbReference type="Proteomes" id="UP000658514"/>
    </source>
</evidence>
<evidence type="ECO:0000313" key="2">
    <source>
        <dbReference type="EMBL" id="MBD2197539.1"/>
    </source>
</evidence>
<keyword evidence="3" id="KW-1185">Reference proteome</keyword>
<evidence type="ECO:0000256" key="1">
    <source>
        <dbReference type="SAM" id="MobiDB-lite"/>
    </source>
</evidence>